<evidence type="ECO:0008006" key="9">
    <source>
        <dbReference type="Google" id="ProtNLM"/>
    </source>
</evidence>
<dbReference type="Proteomes" id="UP000188342">
    <property type="component" value="Unassembled WGS sequence"/>
</dbReference>
<dbReference type="GO" id="GO:0016787">
    <property type="term" value="F:hydrolase activity"/>
    <property type="evidence" value="ECO:0007669"/>
    <property type="project" value="UniProtKB-KW"/>
</dbReference>
<organism evidence="7 8">
    <name type="scientific">Luteococcus japonicus LSP_Lj1</name>
    <dbReference type="NCBI Taxonomy" id="1255658"/>
    <lineage>
        <taxon>Bacteria</taxon>
        <taxon>Bacillati</taxon>
        <taxon>Actinomycetota</taxon>
        <taxon>Actinomycetes</taxon>
        <taxon>Propionibacteriales</taxon>
        <taxon>Propionibacteriaceae</taxon>
        <taxon>Luteococcus</taxon>
    </lineage>
</organism>
<dbReference type="Gene3D" id="3.40.50.1820">
    <property type="entry name" value="alpha/beta hydrolase"/>
    <property type="match status" value="1"/>
</dbReference>
<dbReference type="Pfam" id="PF00561">
    <property type="entry name" value="Abhydrolase_1"/>
    <property type="match status" value="1"/>
</dbReference>
<dbReference type="EMBL" id="FUKQ01000024">
    <property type="protein sequence ID" value="SJN27998.1"/>
    <property type="molecule type" value="Genomic_DNA"/>
</dbReference>
<dbReference type="InterPro" id="IPR000073">
    <property type="entry name" value="AB_hydrolase_1"/>
</dbReference>
<feature type="signal peptide" evidence="4">
    <location>
        <begin position="1"/>
        <end position="26"/>
    </location>
</feature>
<dbReference type="OrthoDB" id="3930934at2"/>
<evidence type="ECO:0000256" key="1">
    <source>
        <dbReference type="ARBA" id="ARBA00010088"/>
    </source>
</evidence>
<dbReference type="InterPro" id="IPR051601">
    <property type="entry name" value="Serine_prot/Carboxylest_S33"/>
</dbReference>
<evidence type="ECO:0000313" key="8">
    <source>
        <dbReference type="Proteomes" id="UP000188342"/>
    </source>
</evidence>
<dbReference type="SUPFAM" id="SSF53474">
    <property type="entry name" value="alpha/beta-Hydrolases"/>
    <property type="match status" value="1"/>
</dbReference>
<feature type="domain" description="Peptidase S33 tripeptidyl aminopeptidase-like C-terminal" evidence="6">
    <location>
        <begin position="420"/>
        <end position="522"/>
    </location>
</feature>
<evidence type="ECO:0000256" key="4">
    <source>
        <dbReference type="SAM" id="SignalP"/>
    </source>
</evidence>
<comment type="similarity">
    <text evidence="1">Belongs to the peptidase S33 family.</text>
</comment>
<proteinExistence type="inferred from homology"/>
<sequence>MTHRIAAGLLALALPGIALTTAPTRAAAAPAPAAAITWSPCADGQDECGTVSVPLDKDDLGGAQVRLALRRHRAEVPGQRLGVLFINPGGPGGSGQEIVQRAPLLLSQEVRDRFDLIGMDPRGTNESSPVGCYADPALREADLPALMTAAPLPGAEQPLVDATRRLARACATTPLAAAMSTSEVARDMDRVRDALGERQISYLGWSYGTYLGQTYASMYPNRLRAMVLDGVVDAEAWRGSPRTAHVPVTLRTGGPKATQTALSDILAACEQAGPDACGVATPRKLLAEVVTRLRREPLLVTDADGSFELTLGMLLQDLRMALHEPEGAAAVPAIIEGVHQMVFSPASTGGATPDLRKAPRVVRQAVTRKEQVPFVGQGLQGSAAPGNEFELAAAVMCSDSANPRSPQRWRQLAARQSGGLFGPYWLYQSLSCATQDWTAVDEDAWRGPFASTTHAPILVVGSTHDPATGLDAARAVAARSASARLLVSTNWGHTAYGLSTCASTAMDRALLDRSLPAPGTVCKGDFVPFS</sequence>
<evidence type="ECO:0000259" key="6">
    <source>
        <dbReference type="Pfam" id="PF08386"/>
    </source>
</evidence>
<evidence type="ECO:0000259" key="5">
    <source>
        <dbReference type="Pfam" id="PF00561"/>
    </source>
</evidence>
<accession>A0A1R4J7E6</accession>
<keyword evidence="8" id="KW-1185">Reference proteome</keyword>
<reference evidence="7 8" key="1">
    <citation type="submission" date="2017-02" db="EMBL/GenBank/DDBJ databases">
        <authorList>
            <person name="Peterson S.W."/>
        </authorList>
    </citation>
    <scope>NUCLEOTIDE SEQUENCE [LARGE SCALE GENOMIC DNA]</scope>
    <source>
        <strain evidence="7 8">LSP_Lj1</strain>
    </source>
</reference>
<dbReference type="PANTHER" id="PTHR43248:SF29">
    <property type="entry name" value="TRIPEPTIDYL AMINOPEPTIDASE"/>
    <property type="match status" value="1"/>
</dbReference>
<evidence type="ECO:0000256" key="2">
    <source>
        <dbReference type="ARBA" id="ARBA00022729"/>
    </source>
</evidence>
<dbReference type="AlphaFoldDB" id="A0A1R4J7E6"/>
<gene>
    <name evidence="7" type="ORF">FM114_05895</name>
</gene>
<feature type="chain" id="PRO_5039122409" description="Exported protease" evidence="4">
    <location>
        <begin position="27"/>
        <end position="530"/>
    </location>
</feature>
<keyword evidence="2 4" id="KW-0732">Signal</keyword>
<dbReference type="PANTHER" id="PTHR43248">
    <property type="entry name" value="2-SUCCINYL-6-HYDROXY-2,4-CYCLOHEXADIENE-1-CARBOXYLATE SYNTHASE"/>
    <property type="match status" value="1"/>
</dbReference>
<evidence type="ECO:0000313" key="7">
    <source>
        <dbReference type="EMBL" id="SJN27998.1"/>
    </source>
</evidence>
<dbReference type="InterPro" id="IPR029058">
    <property type="entry name" value="AB_hydrolase_fold"/>
</dbReference>
<dbReference type="RefSeq" id="WP_094764261.1">
    <property type="nucleotide sequence ID" value="NZ_FUKQ01000024.1"/>
</dbReference>
<name>A0A1R4J7E6_9ACTN</name>
<evidence type="ECO:0000256" key="3">
    <source>
        <dbReference type="ARBA" id="ARBA00022801"/>
    </source>
</evidence>
<dbReference type="Pfam" id="PF08386">
    <property type="entry name" value="Abhydrolase_4"/>
    <property type="match status" value="1"/>
</dbReference>
<feature type="domain" description="AB hydrolase-1" evidence="5">
    <location>
        <begin position="83"/>
        <end position="231"/>
    </location>
</feature>
<keyword evidence="3" id="KW-0378">Hydrolase</keyword>
<dbReference type="InterPro" id="IPR013595">
    <property type="entry name" value="Pept_S33_TAP-like_C"/>
</dbReference>
<dbReference type="STRING" id="1255658.FM114_05895"/>
<protein>
    <recommendedName>
        <fullName evidence="9">Exported protease</fullName>
    </recommendedName>
</protein>